<dbReference type="AlphaFoldDB" id="B2TH44"/>
<dbReference type="KEGG" id="bpy:Bphyt_7308"/>
<organism evidence="1 2">
    <name type="scientific">Paraburkholderia phytofirmans (strain DSM 17436 / LMG 22146 / PsJN)</name>
    <name type="common">Burkholderia phytofirmans</name>
    <dbReference type="NCBI Taxonomy" id="398527"/>
    <lineage>
        <taxon>Bacteria</taxon>
        <taxon>Pseudomonadati</taxon>
        <taxon>Pseudomonadota</taxon>
        <taxon>Betaproteobacteria</taxon>
        <taxon>Burkholderiales</taxon>
        <taxon>Burkholderiaceae</taxon>
        <taxon>Paraburkholderia</taxon>
    </lineage>
</organism>
<reference evidence="1 2" key="1">
    <citation type="journal article" date="2011" name="J. Bacteriol.">
        <title>Complete genome sequence of the plant growth-promoting endophyte Burkholderia phytofirmans strain PsJN.</title>
        <authorList>
            <person name="Weilharter A."/>
            <person name="Mitter B."/>
            <person name="Shin M.V."/>
            <person name="Chain P.S."/>
            <person name="Nowak J."/>
            <person name="Sessitsch A."/>
        </authorList>
    </citation>
    <scope>NUCLEOTIDE SEQUENCE [LARGE SCALE GENOMIC DNA]</scope>
    <source>
        <strain evidence="2">DSM 17436 / LMG 22146 / PsJN</strain>
        <plasmid evidence="1 2">pBPHYT01</plasmid>
    </source>
</reference>
<sequence>MDKTESRIARRVVSALLAAGYGISIDDGEAETPVLHEERKIIREMSATCSDRIYVWTRDSVADAETRRNGWVLMVYGNGIDVLTDYTTNLEATLKPVNDWIYSELAKSK</sequence>
<evidence type="ECO:0000313" key="2">
    <source>
        <dbReference type="Proteomes" id="UP000001739"/>
    </source>
</evidence>
<dbReference type="Proteomes" id="UP000001739">
    <property type="component" value="Plasmid pBPHYT01"/>
</dbReference>
<accession>B2TH44</accession>
<geneLocation type="plasmid" evidence="1 2">
    <name>pBPHYT01</name>
</geneLocation>
<dbReference type="HOGENOM" id="CLU_138577_0_0_4"/>
<dbReference type="RefSeq" id="WP_012430966.1">
    <property type="nucleotide sequence ID" value="NC_010679.1"/>
</dbReference>
<protein>
    <submittedName>
        <fullName evidence="1">Uncharacterized protein</fullName>
    </submittedName>
</protein>
<gene>
    <name evidence="1" type="ordered locus">Bphyt_7308</name>
</gene>
<proteinExistence type="predicted"/>
<name>B2TH44_PARPJ</name>
<evidence type="ECO:0000313" key="1">
    <source>
        <dbReference type="EMBL" id="ACD21593.1"/>
    </source>
</evidence>
<keyword evidence="1" id="KW-0614">Plasmid</keyword>
<dbReference type="EMBL" id="CP001054">
    <property type="protein sequence ID" value="ACD21593.1"/>
    <property type="molecule type" value="Genomic_DNA"/>
</dbReference>
<dbReference type="eggNOG" id="ENOG5030XDR">
    <property type="taxonomic scope" value="Bacteria"/>
</dbReference>